<dbReference type="EMBL" id="KF119212">
    <property type="protein sequence ID" value="AIA86478.1"/>
    <property type="molecule type" value="Genomic_DNA"/>
</dbReference>
<organism evidence="1">
    <name type="scientific">uncultured Enterococcus sp</name>
    <dbReference type="NCBI Taxonomy" id="167972"/>
    <lineage>
        <taxon>Bacteria</taxon>
        <taxon>Bacillati</taxon>
        <taxon>Bacillota</taxon>
        <taxon>Bacilli</taxon>
        <taxon>Lactobacillales</taxon>
        <taxon>Enterococcaceae</taxon>
        <taxon>Enterococcus</taxon>
        <taxon>environmental samples</taxon>
    </lineage>
</organism>
<feature type="non-terminal residue" evidence="1">
    <location>
        <position position="1"/>
    </location>
</feature>
<reference evidence="1" key="1">
    <citation type="journal article" date="2013" name="Environ. Microbiol.">
        <title>Seasonally variable intestinal metagenomes of the red palm weevil (Rhynchophorus ferrugineus).</title>
        <authorList>
            <person name="Jia S."/>
            <person name="Zhang X."/>
            <person name="Zhang G."/>
            <person name="Yin A."/>
            <person name="Zhang S."/>
            <person name="Li F."/>
            <person name="Wang L."/>
            <person name="Zhao D."/>
            <person name="Yun Q."/>
            <person name="Tala"/>
            <person name="Wang J."/>
            <person name="Sun G."/>
            <person name="Baabdullah M."/>
            <person name="Yu X."/>
            <person name="Hu S."/>
            <person name="Al-Mssallem I.S."/>
            <person name="Yu J."/>
        </authorList>
    </citation>
    <scope>NUCLEOTIDE SEQUENCE</scope>
</reference>
<sequence length="90" mass="10397">TDLYIWLKAKINIEHKNTVLLCDLGLQGNLMHTGFEGMLFINNVPYQGIDFNHKEVLINDKYVNKTIEVEIKLWTGMYGRNGDSNIEIVQ</sequence>
<protein>
    <submittedName>
        <fullName evidence="1">CAZy families GH38 protein</fullName>
    </submittedName>
</protein>
<accession>A0A060BQ62</accession>
<dbReference type="AlphaFoldDB" id="A0A060BQ62"/>
<evidence type="ECO:0000313" key="1">
    <source>
        <dbReference type="EMBL" id="AIA86478.1"/>
    </source>
</evidence>
<proteinExistence type="predicted"/>
<name>A0A060BQ62_9ENTE</name>